<feature type="compositionally biased region" description="Low complexity" evidence="1">
    <location>
        <begin position="138"/>
        <end position="160"/>
    </location>
</feature>
<feature type="compositionally biased region" description="Basic and acidic residues" evidence="1">
    <location>
        <begin position="1"/>
        <end position="10"/>
    </location>
</feature>
<reference evidence="3" key="1">
    <citation type="submission" date="2023-03" db="EMBL/GenBank/DDBJ databases">
        <title>Mating type loci evolution in Malassezia.</title>
        <authorList>
            <person name="Coelho M.A."/>
        </authorList>
    </citation>
    <scope>NUCLEOTIDE SEQUENCE</scope>
    <source>
        <strain evidence="3">CBS 9431</strain>
    </source>
</reference>
<keyword evidence="4" id="KW-1185">Reference proteome</keyword>
<protein>
    <recommendedName>
        <fullName evidence="2">Pinin/SDK/MemA protein domain-containing protein</fullName>
    </recommendedName>
</protein>
<feature type="compositionally biased region" description="Basic and acidic residues" evidence="1">
    <location>
        <begin position="206"/>
        <end position="220"/>
    </location>
</feature>
<feature type="compositionally biased region" description="Low complexity" evidence="1">
    <location>
        <begin position="193"/>
        <end position="205"/>
    </location>
</feature>
<gene>
    <name evidence="3" type="ORF">MJAP1_004047</name>
</gene>
<organism evidence="3 4">
    <name type="scientific">Malassezia japonica</name>
    <dbReference type="NCBI Taxonomy" id="223818"/>
    <lineage>
        <taxon>Eukaryota</taxon>
        <taxon>Fungi</taxon>
        <taxon>Dikarya</taxon>
        <taxon>Basidiomycota</taxon>
        <taxon>Ustilaginomycotina</taxon>
        <taxon>Malasseziomycetes</taxon>
        <taxon>Malasseziales</taxon>
        <taxon>Malasseziaceae</taxon>
        <taxon>Malassezia</taxon>
    </lineage>
</organism>
<dbReference type="Pfam" id="PF04696">
    <property type="entry name" value="Pinin_SDK_memA"/>
    <property type="match status" value="1"/>
</dbReference>
<name>A0AAF0JCE0_9BASI</name>
<dbReference type="EMBL" id="CP119965">
    <property type="protein sequence ID" value="WFD41054.1"/>
    <property type="molecule type" value="Genomic_DNA"/>
</dbReference>
<sequence>MAVRGSKDEAPQADAASGEERRREDEVVQGRAQEAKKMSEHDQEQKEASDADKHADETKEKEGRDEQTKGSDEVPEAPEARLDDSGARADDSAPLEARTEGNERGKHAEQDGRVERDEHAKQDGHAEHTEQAARETTESNSSSSSVPSTSAPAPAPLLSRARAEDRQRGKRMLGLLNSTLSQSREPRKQPSTSRPAPSSEALAAERAAHDAERAAIRSDTQRLQSLSEEIAAYETAYRTSRAHKRRLSSFLVTHIDQPNPPRPPPLEAEAAATRLGRETTVPLGVRTLRTSDVYYLPRKLLPEQEDVLDAQEERVDDDLDVADDEYDRVLARLEQELHELKVRLRGRGGAPTQVQATW</sequence>
<dbReference type="RefSeq" id="XP_060123951.1">
    <property type="nucleotide sequence ID" value="XM_060267968.1"/>
</dbReference>
<feature type="domain" description="Pinin/SDK/MemA protein" evidence="2">
    <location>
        <begin position="164"/>
        <end position="254"/>
    </location>
</feature>
<evidence type="ECO:0000259" key="2">
    <source>
        <dbReference type="Pfam" id="PF04696"/>
    </source>
</evidence>
<dbReference type="AlphaFoldDB" id="A0AAF0JCE0"/>
<proteinExistence type="predicted"/>
<accession>A0AAF0JCE0</accession>
<feature type="compositionally biased region" description="Basic and acidic residues" evidence="1">
    <location>
        <begin position="18"/>
        <end position="137"/>
    </location>
</feature>
<evidence type="ECO:0000313" key="3">
    <source>
        <dbReference type="EMBL" id="WFD41054.1"/>
    </source>
</evidence>
<evidence type="ECO:0000313" key="4">
    <source>
        <dbReference type="Proteomes" id="UP001217754"/>
    </source>
</evidence>
<dbReference type="Proteomes" id="UP001217754">
    <property type="component" value="Chromosome 8"/>
</dbReference>
<dbReference type="InterPro" id="IPR006786">
    <property type="entry name" value="Pinin_SDK_MemA"/>
</dbReference>
<dbReference type="GeneID" id="85227698"/>
<evidence type="ECO:0000256" key="1">
    <source>
        <dbReference type="SAM" id="MobiDB-lite"/>
    </source>
</evidence>
<feature type="region of interest" description="Disordered" evidence="1">
    <location>
        <begin position="1"/>
        <end position="222"/>
    </location>
</feature>